<sequence>MLVQRLQRFPLWVPRVSWLAIGYRLSPSILGSSAHTPHRAGTSDSTHRMLT</sequence>
<dbReference type="AlphaFoldDB" id="A0A9P4KFW3"/>
<dbReference type="EMBL" id="ML986604">
    <property type="protein sequence ID" value="KAF2265690.1"/>
    <property type="molecule type" value="Genomic_DNA"/>
</dbReference>
<evidence type="ECO:0000313" key="2">
    <source>
        <dbReference type="EMBL" id="KAF2265690.1"/>
    </source>
</evidence>
<protein>
    <submittedName>
        <fullName evidence="2">Uncharacterized protein</fullName>
    </submittedName>
</protein>
<comment type="caution">
    <text evidence="2">The sequence shown here is derived from an EMBL/GenBank/DDBJ whole genome shotgun (WGS) entry which is preliminary data.</text>
</comment>
<evidence type="ECO:0000313" key="3">
    <source>
        <dbReference type="Proteomes" id="UP000800093"/>
    </source>
</evidence>
<accession>A0A9P4KFW3</accession>
<proteinExistence type="predicted"/>
<evidence type="ECO:0000256" key="1">
    <source>
        <dbReference type="SAM" id="MobiDB-lite"/>
    </source>
</evidence>
<dbReference type="Proteomes" id="UP000800093">
    <property type="component" value="Unassembled WGS sequence"/>
</dbReference>
<keyword evidence="3" id="KW-1185">Reference proteome</keyword>
<feature type="region of interest" description="Disordered" evidence="1">
    <location>
        <begin position="30"/>
        <end position="51"/>
    </location>
</feature>
<reference evidence="3" key="1">
    <citation type="journal article" date="2020" name="Stud. Mycol.">
        <title>101 Dothideomycetes genomes: A test case for predicting lifestyles and emergence of pathogens.</title>
        <authorList>
            <person name="Haridas S."/>
            <person name="Albert R."/>
            <person name="Binder M."/>
            <person name="Bloem J."/>
            <person name="LaButti K."/>
            <person name="Salamov A."/>
            <person name="Andreopoulos B."/>
            <person name="Baker S."/>
            <person name="Barry K."/>
            <person name="Bills G."/>
            <person name="Bluhm B."/>
            <person name="Cannon C."/>
            <person name="Castanera R."/>
            <person name="Culley D."/>
            <person name="Daum C."/>
            <person name="Ezra D."/>
            <person name="Gonzalez J."/>
            <person name="Henrissat B."/>
            <person name="Kuo A."/>
            <person name="Liang C."/>
            <person name="Lipzen A."/>
            <person name="Lutzoni F."/>
            <person name="Magnuson J."/>
            <person name="Mondo S."/>
            <person name="Nolan M."/>
            <person name="Ohm R."/>
            <person name="Pangilinan J."/>
            <person name="Park H.-J."/>
            <person name="Ramirez L."/>
            <person name="Alfaro M."/>
            <person name="Sun H."/>
            <person name="Tritt A."/>
            <person name="Yoshinaga Y."/>
            <person name="Zwiers L.-H."/>
            <person name="Turgeon B."/>
            <person name="Goodwin S."/>
            <person name="Spatafora J."/>
            <person name="Crous P."/>
            <person name="Grigoriev I."/>
        </authorList>
    </citation>
    <scope>NUCLEOTIDE SEQUENCE [LARGE SCALE GENOMIC DNA]</scope>
    <source>
        <strain evidence="3">CBS 304.66</strain>
    </source>
</reference>
<name>A0A9P4KFW3_9PLEO</name>
<gene>
    <name evidence="2" type="ORF">CC78DRAFT_184458</name>
</gene>
<organism evidence="2 3">
    <name type="scientific">Lojkania enalia</name>
    <dbReference type="NCBI Taxonomy" id="147567"/>
    <lineage>
        <taxon>Eukaryota</taxon>
        <taxon>Fungi</taxon>
        <taxon>Dikarya</taxon>
        <taxon>Ascomycota</taxon>
        <taxon>Pezizomycotina</taxon>
        <taxon>Dothideomycetes</taxon>
        <taxon>Pleosporomycetidae</taxon>
        <taxon>Pleosporales</taxon>
        <taxon>Pleosporales incertae sedis</taxon>
        <taxon>Lojkania</taxon>
    </lineage>
</organism>